<feature type="compositionally biased region" description="Acidic residues" evidence="1">
    <location>
        <begin position="117"/>
        <end position="128"/>
    </location>
</feature>
<feature type="region of interest" description="Disordered" evidence="1">
    <location>
        <begin position="110"/>
        <end position="228"/>
    </location>
</feature>
<organism evidence="2 3">
    <name type="scientific">Neoarthrinium moseri</name>
    <dbReference type="NCBI Taxonomy" id="1658444"/>
    <lineage>
        <taxon>Eukaryota</taxon>
        <taxon>Fungi</taxon>
        <taxon>Dikarya</taxon>
        <taxon>Ascomycota</taxon>
        <taxon>Pezizomycotina</taxon>
        <taxon>Sordariomycetes</taxon>
        <taxon>Xylariomycetidae</taxon>
        <taxon>Amphisphaeriales</taxon>
        <taxon>Apiosporaceae</taxon>
        <taxon>Neoarthrinium</taxon>
    </lineage>
</organism>
<dbReference type="EMBL" id="JAFIMR010000032">
    <property type="protein sequence ID" value="KAI1860166.1"/>
    <property type="molecule type" value="Genomic_DNA"/>
</dbReference>
<feature type="compositionally biased region" description="Gly residues" evidence="1">
    <location>
        <begin position="196"/>
        <end position="209"/>
    </location>
</feature>
<evidence type="ECO:0000256" key="1">
    <source>
        <dbReference type="SAM" id="MobiDB-lite"/>
    </source>
</evidence>
<feature type="compositionally biased region" description="Polar residues" evidence="1">
    <location>
        <begin position="160"/>
        <end position="171"/>
    </location>
</feature>
<gene>
    <name evidence="2" type="ORF">JX265_010090</name>
</gene>
<reference evidence="2" key="1">
    <citation type="submission" date="2021-03" db="EMBL/GenBank/DDBJ databases">
        <title>Revisited historic fungal species revealed as producer of novel bioactive compounds through whole genome sequencing and comparative genomics.</title>
        <authorList>
            <person name="Vignolle G.A."/>
            <person name="Hochenegger N."/>
            <person name="Mach R.L."/>
            <person name="Mach-Aigner A.R."/>
            <person name="Javad Rahimi M."/>
            <person name="Salim K.A."/>
            <person name="Chan C.M."/>
            <person name="Lim L.B.L."/>
            <person name="Cai F."/>
            <person name="Druzhinina I.S."/>
            <person name="U'Ren J.M."/>
            <person name="Derntl C."/>
        </authorList>
    </citation>
    <scope>NUCLEOTIDE SEQUENCE</scope>
    <source>
        <strain evidence="2">TUCIM 5799</strain>
    </source>
</reference>
<proteinExistence type="predicted"/>
<feature type="region of interest" description="Disordered" evidence="1">
    <location>
        <begin position="257"/>
        <end position="289"/>
    </location>
</feature>
<dbReference type="AlphaFoldDB" id="A0A9P9WF63"/>
<evidence type="ECO:0000313" key="2">
    <source>
        <dbReference type="EMBL" id="KAI1860166.1"/>
    </source>
</evidence>
<dbReference type="Proteomes" id="UP000829685">
    <property type="component" value="Unassembled WGS sequence"/>
</dbReference>
<sequence>MRIAKNSDDYVNAIDLEGEPFLDRSAGSRYAEAAVAQRVLDARRYLWNLIEPWDDADVAVIAGGNFLRRLTGDRKTCWNHAELRTYCFEPASGDNEDDVKMIRISEEERHAMGGEPLGEDCSGDQPDDGEPHNDDDGYMLGVDDILEDHGTVDDDEMPNGNGTLTSGNNDSPPDRGRENPGNTPDPSNSSPDANGGNSGPPGGGSGDGRGSALPTPDTTPSAPRIAPNIDGVRSTIVLRNPTLWHTRARQIQRWMHAHPDSDWPPDDVKKQAQKVQPPGSTDDRQGEAAWPRVWNNNIISRDAFVMQWRLEFSGV</sequence>
<protein>
    <submittedName>
        <fullName evidence="2">Uncharacterized protein</fullName>
    </submittedName>
</protein>
<evidence type="ECO:0000313" key="3">
    <source>
        <dbReference type="Proteomes" id="UP000829685"/>
    </source>
</evidence>
<comment type="caution">
    <text evidence="2">The sequence shown here is derived from an EMBL/GenBank/DDBJ whole genome shotgun (WGS) entry which is preliminary data.</text>
</comment>
<feature type="compositionally biased region" description="Low complexity" evidence="1">
    <location>
        <begin position="186"/>
        <end position="195"/>
    </location>
</feature>
<keyword evidence="3" id="KW-1185">Reference proteome</keyword>
<accession>A0A9P9WF63</accession>
<feature type="compositionally biased region" description="Basic and acidic residues" evidence="1">
    <location>
        <begin position="257"/>
        <end position="270"/>
    </location>
</feature>
<name>A0A9P9WF63_9PEZI</name>